<dbReference type="InterPro" id="IPR011642">
    <property type="entry name" value="Gate_dom"/>
</dbReference>
<sequence length="755" mass="83274">MMPNCIASLAEQTARITTCHHQLHDSAESGESSDVGTNVFDIGKPMTEWNGDDFPRKKVTKAKGINRILQAYADGRSKIFGHKKHQNRDENEATGEDGEEEPKYDIVDREEVCCDGIAGICGLIFLLLIDVAYVAYATYCNHLATEDDIRLVWLSVLVWVVILCKVYRRLARLGRRRGGCFTPFDSCRTALQRGWKGFLHLCKAPWNACWSRASGSEKSIKKKKHLVIKIIATTLMLIFVVLCLIFFVILKDLRNLVSISGIVLLILISIAISWHPGKINWQPALVGIFIQLLFAVLTLQTRPGFIVFDFLGARMAEFLENSMAGSTFVFADYHCFAFDVLPVVVFFSSFISIMFHLGIISILIEKPSIVAQKIMGTTGPETLNAVANIFVSMTESPLITRPYMHMMTNSELHAIIVNGFASVAGSVLAAYIGFGVPANHLLIACVMSAPAALAVSKIIYPETRIAPLASLTRVDSIKSPYSNVLEAAMVGAMESVPIVAGIASNLIAFLSIYNFFNRTLTWLGKRACMTQDLTFELVFSYILWPIAFTMGVPEVDCFKVAELIGVKSMLNEFVAFTRLGIIIQDSAFYRTISANSTTTYLPNSTMIVTLNNGTAYTLEYGVMQTKRAEVISTYALCGFANIGSIGIMLGAMVTLIPQRRKELSEMILGGMVGGTIACFLTGCFAGTPCHELHDDRRRRRPPLTSLLQTRDEFYSGKHSRRPSPPPPPPPTIVSILSYTTTPGLPDFVLRPGTGR</sequence>
<feature type="transmembrane region" description="Helical" evidence="8">
    <location>
        <begin position="667"/>
        <end position="687"/>
    </location>
</feature>
<evidence type="ECO:0000313" key="12">
    <source>
        <dbReference type="EMBL" id="VDL89746.1"/>
    </source>
</evidence>
<dbReference type="WBParaSite" id="SSLN_0000346401-mRNA-1">
    <property type="protein sequence ID" value="SSLN_0000346401-mRNA-1"/>
    <property type="gene ID" value="SSLN_0000346401"/>
</dbReference>
<keyword evidence="4 8" id="KW-0812">Transmembrane</keyword>
<name>A0A183SGL3_SCHSO</name>
<feature type="domain" description="Nucleoside transporter/FeoB GTPase Gate" evidence="11">
    <location>
        <begin position="338"/>
        <end position="435"/>
    </location>
</feature>
<dbReference type="InterPro" id="IPR011657">
    <property type="entry name" value="CNT_C_dom"/>
</dbReference>
<dbReference type="AlphaFoldDB" id="A0A183SGL3"/>
<feature type="transmembrane region" description="Helical" evidence="8">
    <location>
        <begin position="631"/>
        <end position="655"/>
    </location>
</feature>
<reference evidence="14" key="1">
    <citation type="submission" date="2016-06" db="UniProtKB">
        <authorList>
            <consortium name="WormBaseParasite"/>
        </authorList>
    </citation>
    <scope>IDENTIFICATION</scope>
</reference>
<evidence type="ECO:0000256" key="6">
    <source>
        <dbReference type="ARBA" id="ARBA00023136"/>
    </source>
</evidence>
<dbReference type="InterPro" id="IPR002668">
    <property type="entry name" value="CNT_N_dom"/>
</dbReference>
<evidence type="ECO:0000256" key="1">
    <source>
        <dbReference type="ARBA" id="ARBA00004651"/>
    </source>
</evidence>
<dbReference type="GO" id="GO:0005886">
    <property type="term" value="C:plasma membrane"/>
    <property type="evidence" value="ECO:0007669"/>
    <property type="project" value="UniProtKB-SubCell"/>
</dbReference>
<proteinExistence type="inferred from homology"/>
<keyword evidence="3" id="KW-1003">Cell membrane</keyword>
<comment type="similarity">
    <text evidence="2">Belongs to the concentrative nucleoside transporter (CNT) (TC 2.A.41) family.</text>
</comment>
<feature type="transmembrane region" description="Helical" evidence="8">
    <location>
        <begin position="117"/>
        <end position="139"/>
    </location>
</feature>
<feature type="transmembrane region" description="Helical" evidence="8">
    <location>
        <begin position="412"/>
        <end position="434"/>
    </location>
</feature>
<protein>
    <submittedName>
        <fullName evidence="14">Solute carrier family 28 member 3</fullName>
    </submittedName>
</protein>
<dbReference type="Pfam" id="PF07670">
    <property type="entry name" value="Gate"/>
    <property type="match status" value="1"/>
</dbReference>
<dbReference type="GO" id="GO:0005415">
    <property type="term" value="F:nucleoside:sodium symporter activity"/>
    <property type="evidence" value="ECO:0007669"/>
    <property type="project" value="TreeGrafter"/>
</dbReference>
<feature type="transmembrane region" description="Helical" evidence="8">
    <location>
        <begin position="151"/>
        <end position="167"/>
    </location>
</feature>
<dbReference type="InterPro" id="IPR008276">
    <property type="entry name" value="C_nuclsd_transpt"/>
</dbReference>
<evidence type="ECO:0000256" key="7">
    <source>
        <dbReference type="SAM" id="MobiDB-lite"/>
    </source>
</evidence>
<feature type="compositionally biased region" description="Pro residues" evidence="7">
    <location>
        <begin position="722"/>
        <end position="731"/>
    </location>
</feature>
<dbReference type="STRING" id="70667.A0A183SGL3"/>
<keyword evidence="6 8" id="KW-0472">Membrane</keyword>
<evidence type="ECO:0000313" key="14">
    <source>
        <dbReference type="WBParaSite" id="SSLN_0000346401-mRNA-1"/>
    </source>
</evidence>
<evidence type="ECO:0000256" key="8">
    <source>
        <dbReference type="SAM" id="Phobius"/>
    </source>
</evidence>
<gene>
    <name evidence="12" type="ORF">SSLN_LOCUS3361</name>
</gene>
<evidence type="ECO:0000259" key="10">
    <source>
        <dbReference type="Pfam" id="PF07662"/>
    </source>
</evidence>
<feature type="domain" description="Concentrative nucleoside transporter C-terminal" evidence="10">
    <location>
        <begin position="440"/>
        <end position="686"/>
    </location>
</feature>
<evidence type="ECO:0000259" key="11">
    <source>
        <dbReference type="Pfam" id="PF07670"/>
    </source>
</evidence>
<organism evidence="14">
    <name type="scientific">Schistocephalus solidus</name>
    <name type="common">Tapeworm</name>
    <dbReference type="NCBI Taxonomy" id="70667"/>
    <lineage>
        <taxon>Eukaryota</taxon>
        <taxon>Metazoa</taxon>
        <taxon>Spiralia</taxon>
        <taxon>Lophotrochozoa</taxon>
        <taxon>Platyhelminthes</taxon>
        <taxon>Cestoda</taxon>
        <taxon>Eucestoda</taxon>
        <taxon>Diphyllobothriidea</taxon>
        <taxon>Diphyllobothriidae</taxon>
        <taxon>Schistocephalus</taxon>
    </lineage>
</organism>
<reference evidence="12 13" key="2">
    <citation type="submission" date="2018-11" db="EMBL/GenBank/DDBJ databases">
        <authorList>
            <consortium name="Pathogen Informatics"/>
        </authorList>
    </citation>
    <scope>NUCLEOTIDE SEQUENCE [LARGE SCALE GENOMIC DNA]</scope>
    <source>
        <strain evidence="12 13">NST_G2</strain>
    </source>
</reference>
<feature type="transmembrane region" description="Helical" evidence="8">
    <location>
        <begin position="496"/>
        <end position="516"/>
    </location>
</feature>
<evidence type="ECO:0000256" key="2">
    <source>
        <dbReference type="ARBA" id="ARBA00009033"/>
    </source>
</evidence>
<evidence type="ECO:0000256" key="5">
    <source>
        <dbReference type="ARBA" id="ARBA00022989"/>
    </source>
</evidence>
<feature type="transmembrane region" description="Helical" evidence="8">
    <location>
        <begin position="281"/>
        <end position="299"/>
    </location>
</feature>
<comment type="subcellular location">
    <subcellularLocation>
        <location evidence="1">Cell membrane</location>
        <topology evidence="1">Multi-pass membrane protein</topology>
    </subcellularLocation>
</comment>
<dbReference type="EMBL" id="UYSU01032516">
    <property type="protein sequence ID" value="VDL89746.1"/>
    <property type="molecule type" value="Genomic_DNA"/>
</dbReference>
<feature type="transmembrane region" description="Helical" evidence="8">
    <location>
        <begin position="340"/>
        <end position="364"/>
    </location>
</feature>
<evidence type="ECO:0000256" key="3">
    <source>
        <dbReference type="ARBA" id="ARBA00022475"/>
    </source>
</evidence>
<evidence type="ECO:0000259" key="9">
    <source>
        <dbReference type="Pfam" id="PF01773"/>
    </source>
</evidence>
<evidence type="ECO:0000313" key="13">
    <source>
        <dbReference type="Proteomes" id="UP000275846"/>
    </source>
</evidence>
<feature type="region of interest" description="Disordered" evidence="7">
    <location>
        <begin position="693"/>
        <end position="735"/>
    </location>
</feature>
<dbReference type="Pfam" id="PF01773">
    <property type="entry name" value="Nucleos_tra2_N"/>
    <property type="match status" value="1"/>
</dbReference>
<dbReference type="Pfam" id="PF07662">
    <property type="entry name" value="Nucleos_tra2_C"/>
    <property type="match status" value="1"/>
</dbReference>
<accession>A0A183SGL3</accession>
<feature type="transmembrane region" description="Helical" evidence="8">
    <location>
        <begin position="256"/>
        <end position="274"/>
    </location>
</feature>
<dbReference type="Proteomes" id="UP000275846">
    <property type="component" value="Unassembled WGS sequence"/>
</dbReference>
<feature type="domain" description="Concentrative nucleoside transporter N-terminal" evidence="9">
    <location>
        <begin position="261"/>
        <end position="332"/>
    </location>
</feature>
<evidence type="ECO:0000256" key="4">
    <source>
        <dbReference type="ARBA" id="ARBA00022692"/>
    </source>
</evidence>
<keyword evidence="13" id="KW-1185">Reference proteome</keyword>
<keyword evidence="5 8" id="KW-1133">Transmembrane helix</keyword>
<dbReference type="OrthoDB" id="6075923at2759"/>
<feature type="transmembrane region" description="Helical" evidence="8">
    <location>
        <begin position="226"/>
        <end position="250"/>
    </location>
</feature>
<dbReference type="PANTHER" id="PTHR10590:SF4">
    <property type="entry name" value="SOLUTE CARRIER FAMILY 28 MEMBER 3"/>
    <property type="match status" value="1"/>
</dbReference>
<dbReference type="PANTHER" id="PTHR10590">
    <property type="entry name" value="SODIUM/NUCLEOSIDE COTRANSPORTER"/>
    <property type="match status" value="1"/>
</dbReference>